<dbReference type="OrthoDB" id="9800167at2"/>
<keyword evidence="12" id="KW-0547">Nucleotide-binding</keyword>
<feature type="binding site" evidence="12">
    <location>
        <begin position="176"/>
        <end position="183"/>
    </location>
    <ligand>
        <name>NAD(+)</name>
        <dbReference type="ChEBI" id="CHEBI:57540"/>
    </ligand>
</feature>
<dbReference type="Pfam" id="PF02852">
    <property type="entry name" value="Pyr_redox_dim"/>
    <property type="match status" value="1"/>
</dbReference>
<dbReference type="PRINTS" id="PR00368">
    <property type="entry name" value="FADPNR"/>
</dbReference>
<keyword evidence="18" id="KW-1185">Reference proteome</keyword>
<evidence type="ECO:0000259" key="15">
    <source>
        <dbReference type="Pfam" id="PF02852"/>
    </source>
</evidence>
<sequence>MQEHSTELLIIGAGPGGYVAAIRAAQKGRKVTLVNKGELGGTCLNVGCIPSKALIEAGHYAAMPARAASAGIHYPEPEIDFQKLQQWKTGIVKQLTGGVKGLLQAAGVKIIKGEASFVDARRVKMTGGQEITFSHCIIATGSFPIEIPAFPFNERTLSSTEALALTKKPESVTVIGGGYIGIELGTMFANFGTKVTIIEGLPGILPGFPAAMSALAAEELKARPNAAVHTETKVRKVDTTEQSAVITYEKGGETKTLESEYVLVTVGRKPNTEKLELEKAGIHADENGFIEVSPACRTSVPHIFAIGDVTPGPALAHRASMQGKLVSEALEGEEGDSSDYVIPAVVFSEPPLAVVGLSKEAAQQEGYEVKADSFPMSHNGRALTLNTTAGMVTLITDQADGTILGAEASGEGAPELINELALCIQSGLTAEDVSLVVHAHPTLGESIMEAAEKVIGTPIHQL</sequence>
<dbReference type="InterPro" id="IPR036188">
    <property type="entry name" value="FAD/NAD-bd_sf"/>
</dbReference>
<comment type="catalytic activity">
    <reaction evidence="10 14">
        <text>N(6)-[(R)-dihydrolipoyl]-L-lysyl-[protein] + NAD(+) = N(6)-[(R)-lipoyl]-L-lysyl-[protein] + NADH + H(+)</text>
        <dbReference type="Rhea" id="RHEA:15045"/>
        <dbReference type="Rhea" id="RHEA-COMP:10474"/>
        <dbReference type="Rhea" id="RHEA-COMP:10475"/>
        <dbReference type="ChEBI" id="CHEBI:15378"/>
        <dbReference type="ChEBI" id="CHEBI:57540"/>
        <dbReference type="ChEBI" id="CHEBI:57945"/>
        <dbReference type="ChEBI" id="CHEBI:83099"/>
        <dbReference type="ChEBI" id="CHEBI:83100"/>
        <dbReference type="EC" id="1.8.1.4"/>
    </reaction>
</comment>
<feature type="domain" description="Pyridine nucleotide-disulphide oxidoreductase dimerisation" evidence="15">
    <location>
        <begin position="342"/>
        <end position="451"/>
    </location>
</feature>
<dbReference type="InterPro" id="IPR006258">
    <property type="entry name" value="Lipoamide_DH"/>
</dbReference>
<dbReference type="EC" id="1.8.1.4" evidence="2 14"/>
<evidence type="ECO:0000256" key="3">
    <source>
        <dbReference type="ARBA" id="ARBA00016961"/>
    </source>
</evidence>
<dbReference type="GO" id="GO:0006103">
    <property type="term" value="P:2-oxoglutarate metabolic process"/>
    <property type="evidence" value="ECO:0007669"/>
    <property type="project" value="TreeGrafter"/>
</dbReference>
<evidence type="ECO:0000313" key="18">
    <source>
        <dbReference type="Proteomes" id="UP000285120"/>
    </source>
</evidence>
<dbReference type="Proteomes" id="UP000285120">
    <property type="component" value="Unassembled WGS sequence"/>
</dbReference>
<keyword evidence="8" id="KW-1015">Disulfide bond</keyword>
<dbReference type="InterPro" id="IPR012999">
    <property type="entry name" value="Pyr_OxRdtase_I_AS"/>
</dbReference>
<feature type="disulfide bond" description="Redox-active" evidence="13">
    <location>
        <begin position="43"/>
        <end position="48"/>
    </location>
</feature>
<dbReference type="Pfam" id="PF07992">
    <property type="entry name" value="Pyr_redox_2"/>
    <property type="match status" value="1"/>
</dbReference>
<feature type="binding site" evidence="12">
    <location>
        <position position="52"/>
    </location>
    <ligand>
        <name>FAD</name>
        <dbReference type="ChEBI" id="CHEBI:57692"/>
    </ligand>
</feature>
<comment type="similarity">
    <text evidence="1 14">Belongs to the class-I pyridine nucleotide-disulfide oxidoreductase family.</text>
</comment>
<reference evidence="17 18" key="1">
    <citation type="submission" date="2018-09" db="EMBL/GenBank/DDBJ databases">
        <title>Genomic Encyclopedia of Archaeal and Bacterial Type Strains, Phase II (KMG-II): from individual species to whole genera.</title>
        <authorList>
            <person name="Goeker M."/>
        </authorList>
    </citation>
    <scope>NUCLEOTIDE SEQUENCE [LARGE SCALE GENOMIC DNA]</scope>
    <source>
        <strain evidence="17 18">DSM 17008</strain>
    </source>
</reference>
<dbReference type="PROSITE" id="PS00076">
    <property type="entry name" value="PYRIDINE_REDOX_1"/>
    <property type="match status" value="1"/>
</dbReference>
<evidence type="ECO:0000256" key="6">
    <source>
        <dbReference type="ARBA" id="ARBA00023002"/>
    </source>
</evidence>
<evidence type="ECO:0000256" key="14">
    <source>
        <dbReference type="RuleBase" id="RU003692"/>
    </source>
</evidence>
<keyword evidence="4 14" id="KW-0285">Flavoprotein</keyword>
<evidence type="ECO:0000256" key="7">
    <source>
        <dbReference type="ARBA" id="ARBA00023027"/>
    </source>
</evidence>
<feature type="binding site" evidence="12">
    <location>
        <begin position="140"/>
        <end position="142"/>
    </location>
    <ligand>
        <name>FAD</name>
        <dbReference type="ChEBI" id="CHEBI:57692"/>
    </ligand>
</feature>
<dbReference type="RefSeq" id="WP_120191422.1">
    <property type="nucleotide sequence ID" value="NZ_RAPK01000006.1"/>
</dbReference>
<feature type="binding site" evidence="12">
    <location>
        <position position="308"/>
    </location>
    <ligand>
        <name>FAD</name>
        <dbReference type="ChEBI" id="CHEBI:57692"/>
    </ligand>
</feature>
<dbReference type="SUPFAM" id="SSF55424">
    <property type="entry name" value="FAD/NAD-linked reductases, dimerisation (C-terminal) domain"/>
    <property type="match status" value="1"/>
</dbReference>
<protein>
    <recommendedName>
        <fullName evidence="3 14">Dihydrolipoyl dehydrogenase</fullName>
        <ecNumber evidence="2 14">1.8.1.4</ecNumber>
    </recommendedName>
</protein>
<feature type="binding site" evidence="12">
    <location>
        <position position="267"/>
    </location>
    <ligand>
        <name>NAD(+)</name>
        <dbReference type="ChEBI" id="CHEBI:57540"/>
    </ligand>
</feature>
<dbReference type="PRINTS" id="PR00411">
    <property type="entry name" value="PNDRDTASEI"/>
</dbReference>
<dbReference type="Gene3D" id="3.30.390.30">
    <property type="match status" value="1"/>
</dbReference>
<dbReference type="AlphaFoldDB" id="A0A419V7R2"/>
<evidence type="ECO:0000256" key="10">
    <source>
        <dbReference type="ARBA" id="ARBA00049187"/>
    </source>
</evidence>
<dbReference type="InterPro" id="IPR001100">
    <property type="entry name" value="Pyr_nuc-diS_OxRdtase"/>
</dbReference>
<name>A0A419V7R2_9BACL</name>
<dbReference type="PANTHER" id="PTHR22912:SF160">
    <property type="entry name" value="DIHYDROLIPOYL DEHYDROGENASE"/>
    <property type="match status" value="1"/>
</dbReference>
<evidence type="ECO:0000259" key="16">
    <source>
        <dbReference type="Pfam" id="PF07992"/>
    </source>
</evidence>
<dbReference type="InterPro" id="IPR004099">
    <property type="entry name" value="Pyr_nucl-diS_OxRdtase_dimer"/>
</dbReference>
<dbReference type="InterPro" id="IPR050151">
    <property type="entry name" value="Class-I_Pyr_Nuc-Dis_Oxidored"/>
</dbReference>
<evidence type="ECO:0000256" key="8">
    <source>
        <dbReference type="ARBA" id="ARBA00023157"/>
    </source>
</evidence>
<keyword evidence="6 14" id="KW-0560">Oxidoreductase</keyword>
<dbReference type="PIRSF" id="PIRSF000350">
    <property type="entry name" value="Mercury_reductase_MerA"/>
    <property type="match status" value="1"/>
</dbReference>
<dbReference type="GO" id="GO:0050660">
    <property type="term" value="F:flavin adenine dinucleotide binding"/>
    <property type="evidence" value="ECO:0007669"/>
    <property type="project" value="InterPro"/>
</dbReference>
<dbReference type="InterPro" id="IPR023753">
    <property type="entry name" value="FAD/NAD-binding_dom"/>
</dbReference>
<proteinExistence type="inferred from homology"/>
<evidence type="ECO:0000256" key="1">
    <source>
        <dbReference type="ARBA" id="ARBA00007532"/>
    </source>
</evidence>
<keyword evidence="5 12" id="KW-0274">FAD</keyword>
<comment type="miscellaneous">
    <text evidence="14">The active site is a redox-active disulfide bond.</text>
</comment>
<evidence type="ECO:0000313" key="17">
    <source>
        <dbReference type="EMBL" id="RKD75998.1"/>
    </source>
</evidence>
<evidence type="ECO:0000256" key="5">
    <source>
        <dbReference type="ARBA" id="ARBA00022827"/>
    </source>
</evidence>
<dbReference type="InterPro" id="IPR016156">
    <property type="entry name" value="FAD/NAD-linked_Rdtase_dimer_sf"/>
</dbReference>
<dbReference type="GO" id="GO:0004148">
    <property type="term" value="F:dihydrolipoyl dehydrogenase (NADH) activity"/>
    <property type="evidence" value="ECO:0007669"/>
    <property type="project" value="UniProtKB-EC"/>
</dbReference>
<comment type="caution">
    <text evidence="17">The sequence shown here is derived from an EMBL/GenBank/DDBJ whole genome shotgun (WGS) entry which is preliminary data.</text>
</comment>
<evidence type="ECO:0000256" key="4">
    <source>
        <dbReference type="ARBA" id="ARBA00022630"/>
    </source>
</evidence>
<feature type="domain" description="FAD/NAD(P)-binding" evidence="16">
    <location>
        <begin position="7"/>
        <end position="323"/>
    </location>
</feature>
<dbReference type="PANTHER" id="PTHR22912">
    <property type="entry name" value="DISULFIDE OXIDOREDUCTASE"/>
    <property type="match status" value="1"/>
</dbReference>
<gene>
    <name evidence="17" type="ORF">ATL39_0210</name>
</gene>
<keyword evidence="9 14" id="KW-0676">Redox-active center</keyword>
<dbReference type="FunFam" id="3.30.390.30:FF:000001">
    <property type="entry name" value="Dihydrolipoyl dehydrogenase"/>
    <property type="match status" value="1"/>
</dbReference>
<keyword evidence="7 12" id="KW-0520">NAD</keyword>
<evidence type="ECO:0000256" key="13">
    <source>
        <dbReference type="PIRSR" id="PIRSR000350-4"/>
    </source>
</evidence>
<evidence type="ECO:0000256" key="12">
    <source>
        <dbReference type="PIRSR" id="PIRSR000350-3"/>
    </source>
</evidence>
<organism evidence="17 18">
    <name type="scientific">Sinobaca qinghaiensis</name>
    <dbReference type="NCBI Taxonomy" id="342944"/>
    <lineage>
        <taxon>Bacteria</taxon>
        <taxon>Bacillati</taxon>
        <taxon>Bacillota</taxon>
        <taxon>Bacilli</taxon>
        <taxon>Bacillales</taxon>
        <taxon>Sporolactobacillaceae</taxon>
        <taxon>Sinobaca</taxon>
    </lineage>
</organism>
<evidence type="ECO:0000256" key="9">
    <source>
        <dbReference type="ARBA" id="ARBA00023284"/>
    </source>
</evidence>
<dbReference type="EMBL" id="RAPK01000006">
    <property type="protein sequence ID" value="RKD75998.1"/>
    <property type="molecule type" value="Genomic_DNA"/>
</dbReference>
<dbReference type="NCBIfam" id="TIGR01350">
    <property type="entry name" value="lipoamide_DH"/>
    <property type="match status" value="1"/>
</dbReference>
<dbReference type="SUPFAM" id="SSF51905">
    <property type="entry name" value="FAD/NAD(P)-binding domain"/>
    <property type="match status" value="1"/>
</dbReference>
<accession>A0A419V7R2</accession>
<feature type="binding site" evidence="12">
    <location>
        <position position="199"/>
    </location>
    <ligand>
        <name>NAD(+)</name>
        <dbReference type="ChEBI" id="CHEBI:57540"/>
    </ligand>
</feature>
<comment type="cofactor">
    <cofactor evidence="12 14">
        <name>FAD</name>
        <dbReference type="ChEBI" id="CHEBI:57692"/>
    </cofactor>
    <text evidence="12 14">Binds 1 FAD per subunit.</text>
</comment>
<dbReference type="Gene3D" id="3.50.50.60">
    <property type="entry name" value="FAD/NAD(P)-binding domain"/>
    <property type="match status" value="2"/>
</dbReference>
<evidence type="ECO:0000256" key="11">
    <source>
        <dbReference type="PIRSR" id="PIRSR000350-2"/>
    </source>
</evidence>
<feature type="active site" description="Proton acceptor" evidence="11">
    <location>
        <position position="440"/>
    </location>
</feature>
<evidence type="ECO:0000256" key="2">
    <source>
        <dbReference type="ARBA" id="ARBA00012608"/>
    </source>
</evidence>